<protein>
    <submittedName>
        <fullName evidence="2">Short chain dehydrogenase</fullName>
    </submittedName>
</protein>
<evidence type="ECO:0000313" key="3">
    <source>
        <dbReference type="Proteomes" id="UP000771797"/>
    </source>
</evidence>
<sequence>MIDPTDMFRLDGKVALITGSTKGLGLATARVLAGAGAHVLISSRKPDECESVVAALKGEGMSVEARPCHIGKLEDIDAMEAHLDNVHGGLDILVNNAVLSPLRSIDDTDPGLFRKTVEVDLQGYWYMSVAATRLMKKKAGGSIINVASVAALHPDKGLALYSTLKTALIGMSRSFALEYGEHGIRVNTILPGLFETQLADKYSNEDRQKMCRTMCLPRLGRPEEIGYAALYLTSPASAFVTGASLVVDGGLSVALM</sequence>
<proteinExistence type="inferred from homology"/>
<evidence type="ECO:0000313" key="2">
    <source>
        <dbReference type="EMBL" id="KAF0807649.1"/>
    </source>
</evidence>
<dbReference type="Proteomes" id="UP000771797">
    <property type="component" value="Unassembled WGS sequence"/>
</dbReference>
<comment type="similarity">
    <text evidence="1">Belongs to the short-chain dehydrogenases/reductases (SDR) family.</text>
</comment>
<comment type="caution">
    <text evidence="2">The sequence shown here is derived from an EMBL/GenBank/DDBJ whole genome shotgun (WGS) entry which is preliminary data.</text>
</comment>
<dbReference type="Gene3D" id="3.40.50.720">
    <property type="entry name" value="NAD(P)-binding Rossmann-like Domain"/>
    <property type="match status" value="1"/>
</dbReference>
<dbReference type="Pfam" id="PF13561">
    <property type="entry name" value="adh_short_C2"/>
    <property type="match status" value="1"/>
</dbReference>
<dbReference type="CDD" id="cd05233">
    <property type="entry name" value="SDR_c"/>
    <property type="match status" value="1"/>
</dbReference>
<dbReference type="RefSeq" id="WP_159659916.1">
    <property type="nucleotide sequence ID" value="NZ_AQPF01000003.1"/>
</dbReference>
<evidence type="ECO:0000256" key="1">
    <source>
        <dbReference type="ARBA" id="ARBA00006484"/>
    </source>
</evidence>
<accession>A0ABQ6YCM8</accession>
<gene>
    <name evidence="2" type="ORF">A6D6_00646</name>
</gene>
<dbReference type="InterPro" id="IPR036291">
    <property type="entry name" value="NAD(P)-bd_dom_sf"/>
</dbReference>
<organism evidence="2 3">
    <name type="scientific">Alcanivorax xiamenensis</name>
    <dbReference type="NCBI Taxonomy" id="1177156"/>
    <lineage>
        <taxon>Bacteria</taxon>
        <taxon>Pseudomonadati</taxon>
        <taxon>Pseudomonadota</taxon>
        <taxon>Gammaproteobacteria</taxon>
        <taxon>Oceanospirillales</taxon>
        <taxon>Alcanivoracaceae</taxon>
        <taxon>Alcanivorax</taxon>
    </lineage>
</organism>
<keyword evidence="3" id="KW-1185">Reference proteome</keyword>
<reference evidence="2 3" key="1">
    <citation type="submission" date="2012-09" db="EMBL/GenBank/DDBJ databases">
        <title>Genome Sequence of alkane-degrading Bacterium Alcanivorax sp. 6-D-6.</title>
        <authorList>
            <person name="Lai Q."/>
            <person name="Shao Z."/>
        </authorList>
    </citation>
    <scope>NUCLEOTIDE SEQUENCE [LARGE SCALE GENOMIC DNA]</scope>
    <source>
        <strain evidence="2 3">6-D-6</strain>
    </source>
</reference>
<dbReference type="PRINTS" id="PR00080">
    <property type="entry name" value="SDRFAMILY"/>
</dbReference>
<name>A0ABQ6YCM8_9GAMM</name>
<dbReference type="EMBL" id="AQPF01000003">
    <property type="protein sequence ID" value="KAF0807649.1"/>
    <property type="molecule type" value="Genomic_DNA"/>
</dbReference>
<dbReference type="PANTHER" id="PTHR43943:SF2">
    <property type="entry name" value="DEHYDROGENASE_REDUCTASE 4"/>
    <property type="match status" value="1"/>
</dbReference>
<dbReference type="PANTHER" id="PTHR43943">
    <property type="entry name" value="DEHYDROGENASE/REDUCTASE (SDR FAMILY) MEMBER 4"/>
    <property type="match status" value="1"/>
</dbReference>
<dbReference type="SUPFAM" id="SSF51735">
    <property type="entry name" value="NAD(P)-binding Rossmann-fold domains"/>
    <property type="match status" value="1"/>
</dbReference>
<dbReference type="PRINTS" id="PR00081">
    <property type="entry name" value="GDHRDH"/>
</dbReference>
<dbReference type="NCBIfam" id="NF005559">
    <property type="entry name" value="PRK07231.1"/>
    <property type="match status" value="1"/>
</dbReference>
<dbReference type="InterPro" id="IPR002347">
    <property type="entry name" value="SDR_fam"/>
</dbReference>